<reference evidence="2 3" key="1">
    <citation type="submission" date="2021-06" db="EMBL/GenBank/DDBJ databases">
        <title>Caerostris extrusa draft genome.</title>
        <authorList>
            <person name="Kono N."/>
            <person name="Arakawa K."/>
        </authorList>
    </citation>
    <scope>NUCLEOTIDE SEQUENCE [LARGE SCALE GENOMIC DNA]</scope>
</reference>
<protein>
    <submittedName>
        <fullName evidence="2">Uncharacterized protein</fullName>
    </submittedName>
</protein>
<gene>
    <name evidence="2" type="ORF">CEXT_799891</name>
</gene>
<dbReference type="Proteomes" id="UP001054945">
    <property type="component" value="Unassembled WGS sequence"/>
</dbReference>
<organism evidence="2 3">
    <name type="scientific">Caerostris extrusa</name>
    <name type="common">Bark spider</name>
    <name type="synonym">Caerostris bankana</name>
    <dbReference type="NCBI Taxonomy" id="172846"/>
    <lineage>
        <taxon>Eukaryota</taxon>
        <taxon>Metazoa</taxon>
        <taxon>Ecdysozoa</taxon>
        <taxon>Arthropoda</taxon>
        <taxon>Chelicerata</taxon>
        <taxon>Arachnida</taxon>
        <taxon>Araneae</taxon>
        <taxon>Araneomorphae</taxon>
        <taxon>Entelegynae</taxon>
        <taxon>Araneoidea</taxon>
        <taxon>Araneidae</taxon>
        <taxon>Caerostris</taxon>
    </lineage>
</organism>
<evidence type="ECO:0000256" key="1">
    <source>
        <dbReference type="SAM" id="MobiDB-lite"/>
    </source>
</evidence>
<accession>A0AAV4QH47</accession>
<evidence type="ECO:0000313" key="2">
    <source>
        <dbReference type="EMBL" id="GIY07599.1"/>
    </source>
</evidence>
<feature type="region of interest" description="Disordered" evidence="1">
    <location>
        <begin position="36"/>
        <end position="56"/>
    </location>
</feature>
<name>A0AAV4QH47_CAEEX</name>
<comment type="caution">
    <text evidence="2">The sequence shown here is derived from an EMBL/GenBank/DDBJ whole genome shotgun (WGS) entry which is preliminary data.</text>
</comment>
<sequence length="93" mass="10767">MLSNIPQQTLFFNQVLCTLRHTDYLIFGTYHIKSSSFNSTQKPPCFTQKENPSGKVKEIRDEVNKTLYTHFSTIPSSFRSNHPLVHLPPEFPL</sequence>
<proteinExistence type="predicted"/>
<dbReference type="AlphaFoldDB" id="A0AAV4QH47"/>
<dbReference type="EMBL" id="BPLR01006128">
    <property type="protein sequence ID" value="GIY07599.1"/>
    <property type="molecule type" value="Genomic_DNA"/>
</dbReference>
<keyword evidence="3" id="KW-1185">Reference proteome</keyword>
<evidence type="ECO:0000313" key="3">
    <source>
        <dbReference type="Proteomes" id="UP001054945"/>
    </source>
</evidence>